<gene>
    <name evidence="2" type="ORF">SAMN05216223_104351</name>
</gene>
<feature type="compositionally biased region" description="Basic and acidic residues" evidence="1">
    <location>
        <begin position="75"/>
        <end position="89"/>
    </location>
</feature>
<feature type="compositionally biased region" description="Low complexity" evidence="1">
    <location>
        <begin position="262"/>
        <end position="273"/>
    </location>
</feature>
<dbReference type="AlphaFoldDB" id="A0A1H5Z6L8"/>
<evidence type="ECO:0000313" key="2">
    <source>
        <dbReference type="EMBL" id="SEG32209.1"/>
    </source>
</evidence>
<sequence length="309" mass="32013">MLGPELIALFAVFKDLRDPDAGIDPGTFVRPEKSVGNPRRSAPPSADGENGLGEFTRDGDQDDFRTPIECGAGGRKTDHGDTSGREFGDHVPVISGQGRGTASHAVTGLGRRADRGLPMLGRSARRARTPLSGKGSSRRPRGRSRHAHGQGGVLPPPLPKAAAAALPPCGTPAPGGAATLAASPTVLGGSRSTAQTYDRSADVAAEPRAPERTSGIFTRWWHRSATDGLRNGPADGASGLARPPRRPAGKLRQPGDPDPYRTGRPGGTYRTGPSGVPYGTPRPDGSSGPGGVAFGRELSGRRQGIRRCP</sequence>
<evidence type="ECO:0000313" key="3">
    <source>
        <dbReference type="Proteomes" id="UP000236754"/>
    </source>
</evidence>
<dbReference type="Proteomes" id="UP000236754">
    <property type="component" value="Unassembled WGS sequence"/>
</dbReference>
<protein>
    <submittedName>
        <fullName evidence="2">Uncharacterized protein</fullName>
    </submittedName>
</protein>
<accession>A0A1H5Z6L8</accession>
<proteinExistence type="predicted"/>
<name>A0A1H5Z6L8_9ACTN</name>
<reference evidence="2 3" key="1">
    <citation type="submission" date="2016-10" db="EMBL/GenBank/DDBJ databases">
        <authorList>
            <person name="de Groot N.N."/>
        </authorList>
    </citation>
    <scope>NUCLEOTIDE SEQUENCE [LARGE SCALE GENOMIC DNA]</scope>
    <source>
        <strain evidence="2 3">CGMCC 4.2023</strain>
    </source>
</reference>
<evidence type="ECO:0000256" key="1">
    <source>
        <dbReference type="SAM" id="MobiDB-lite"/>
    </source>
</evidence>
<feature type="compositionally biased region" description="Low complexity" evidence="1">
    <location>
        <begin position="160"/>
        <end position="185"/>
    </location>
</feature>
<keyword evidence="3" id="KW-1185">Reference proteome</keyword>
<feature type="compositionally biased region" description="Basic and acidic residues" evidence="1">
    <location>
        <begin position="55"/>
        <end position="66"/>
    </location>
</feature>
<organism evidence="2 3">
    <name type="scientific">Actinacidiphila yanglinensis</name>
    <dbReference type="NCBI Taxonomy" id="310779"/>
    <lineage>
        <taxon>Bacteria</taxon>
        <taxon>Bacillati</taxon>
        <taxon>Actinomycetota</taxon>
        <taxon>Actinomycetes</taxon>
        <taxon>Kitasatosporales</taxon>
        <taxon>Streptomycetaceae</taxon>
        <taxon>Actinacidiphila</taxon>
    </lineage>
</organism>
<feature type="region of interest" description="Disordered" evidence="1">
    <location>
        <begin position="17"/>
        <end position="309"/>
    </location>
</feature>
<dbReference type="EMBL" id="FNVU01000004">
    <property type="protein sequence ID" value="SEG32209.1"/>
    <property type="molecule type" value="Genomic_DNA"/>
</dbReference>
<feature type="compositionally biased region" description="Basic residues" evidence="1">
    <location>
        <begin position="136"/>
        <end position="148"/>
    </location>
</feature>